<feature type="domain" description="SAM" evidence="6">
    <location>
        <begin position="352"/>
        <end position="404"/>
    </location>
</feature>
<dbReference type="SUPFAM" id="SSF47769">
    <property type="entry name" value="SAM/Pointed domain"/>
    <property type="match status" value="1"/>
</dbReference>
<keyword evidence="4 5" id="KW-0472">Membrane</keyword>
<reference evidence="7 8" key="1">
    <citation type="journal article" date="2018" name="Mol. Plant">
        <title>The genome of Artemisia annua provides insight into the evolution of Asteraceae family and artemisinin biosynthesis.</title>
        <authorList>
            <person name="Shen Q."/>
            <person name="Zhang L."/>
            <person name="Liao Z."/>
            <person name="Wang S."/>
            <person name="Yan T."/>
            <person name="Shi P."/>
            <person name="Liu M."/>
            <person name="Fu X."/>
            <person name="Pan Q."/>
            <person name="Wang Y."/>
            <person name="Lv Z."/>
            <person name="Lu X."/>
            <person name="Zhang F."/>
            <person name="Jiang W."/>
            <person name="Ma Y."/>
            <person name="Chen M."/>
            <person name="Hao X."/>
            <person name="Li L."/>
            <person name="Tang Y."/>
            <person name="Lv G."/>
            <person name="Zhou Y."/>
            <person name="Sun X."/>
            <person name="Brodelius P.E."/>
            <person name="Rose J.K.C."/>
            <person name="Tang K."/>
        </authorList>
    </citation>
    <scope>NUCLEOTIDE SEQUENCE [LARGE SCALE GENOMIC DNA]</scope>
    <source>
        <strain evidence="8">cv. Huhao1</strain>
        <tissue evidence="7">Leaf</tissue>
    </source>
</reference>
<dbReference type="AlphaFoldDB" id="A0A2U1MEK4"/>
<dbReference type="InterPro" id="IPR013761">
    <property type="entry name" value="SAM/pointed_sf"/>
</dbReference>
<keyword evidence="8" id="KW-1185">Reference proteome</keyword>
<proteinExistence type="predicted"/>
<dbReference type="GO" id="GO:0008320">
    <property type="term" value="F:protein transmembrane transporter activity"/>
    <property type="evidence" value="ECO:0007669"/>
    <property type="project" value="TreeGrafter"/>
</dbReference>
<dbReference type="OrthoDB" id="507126at2759"/>
<dbReference type="Pfam" id="PF00536">
    <property type="entry name" value="SAM_1"/>
    <property type="match status" value="1"/>
</dbReference>
<comment type="caution">
    <text evidence="7">The sequence shown here is derived from an EMBL/GenBank/DDBJ whole genome shotgun (WGS) entry which is preliminary data.</text>
</comment>
<dbReference type="Proteomes" id="UP000245207">
    <property type="component" value="Unassembled WGS sequence"/>
</dbReference>
<feature type="transmembrane region" description="Helical" evidence="5">
    <location>
        <begin position="53"/>
        <end position="73"/>
    </location>
</feature>
<dbReference type="InterPro" id="IPR001660">
    <property type="entry name" value="SAM"/>
</dbReference>
<feature type="transmembrane region" description="Helical" evidence="5">
    <location>
        <begin position="85"/>
        <end position="110"/>
    </location>
</feature>
<dbReference type="Gene3D" id="1.10.150.50">
    <property type="entry name" value="Transcription Factor, Ets-1"/>
    <property type="match status" value="1"/>
</dbReference>
<protein>
    <submittedName>
        <fullName evidence="7">Mitochondrial import inner membrane translocase subunit TIM22</fullName>
    </submittedName>
</protein>
<dbReference type="PANTHER" id="PTHR14110">
    <property type="entry name" value="MITOCHONDRIAL IMPORT INNER MEMBRANE TRANSLOCASE SUBUNIT TIM22"/>
    <property type="match status" value="1"/>
</dbReference>
<dbReference type="STRING" id="35608.A0A2U1MEK4"/>
<sequence>MCVCVAYHLGSSCVCALAGGPLIQARNFAVMTGVNAGISCVMKRLRGKEDVQTSMVAAFGSGVMFSLVSGMGGPNQATNVITSGVFFALVQGGLFKVIVLLCVGVCLSFVRARCVKMAGWNGSRRVWMIPPPKYPNTPSVFSPTQSKTRTKTLPPATMGITGNHQDQQQLVLHQNPITQIQTKFKEVENGFKTWLSKQSLPVEAAVVTITSAAQGAAMGGFMGTLTNDVSSSFAPPPAAGNPQAMASFQQAQALAGGPLIQARNFAVMTGVNAGISCVMKRLRGKEDVQTSMVAAFGSGVMFSLVSGMGGPNQATNVITSGVFFALVQGGLFKVGEKFSQPKVEDVLYSETRNMLNTLGLKNYEKNFKKGLLNDSTLPLLTDSALRDVNIPPGPRLVILDHVQNQRNKEVKKGGWRS</sequence>
<comment type="subcellular location">
    <subcellularLocation>
        <location evidence="1">Membrane</location>
        <topology evidence="1">Multi-pass membrane protein</topology>
    </subcellularLocation>
</comment>
<accession>A0A2U1MEK4</accession>
<keyword evidence="2 5" id="KW-0812">Transmembrane</keyword>
<evidence type="ECO:0000313" key="8">
    <source>
        <dbReference type="Proteomes" id="UP000245207"/>
    </source>
</evidence>
<dbReference type="CDD" id="cd09487">
    <property type="entry name" value="SAM_superfamily"/>
    <property type="match status" value="1"/>
</dbReference>
<organism evidence="7 8">
    <name type="scientific">Artemisia annua</name>
    <name type="common">Sweet wormwood</name>
    <dbReference type="NCBI Taxonomy" id="35608"/>
    <lineage>
        <taxon>Eukaryota</taxon>
        <taxon>Viridiplantae</taxon>
        <taxon>Streptophyta</taxon>
        <taxon>Embryophyta</taxon>
        <taxon>Tracheophyta</taxon>
        <taxon>Spermatophyta</taxon>
        <taxon>Magnoliopsida</taxon>
        <taxon>eudicotyledons</taxon>
        <taxon>Gunneridae</taxon>
        <taxon>Pentapetalae</taxon>
        <taxon>asterids</taxon>
        <taxon>campanulids</taxon>
        <taxon>Asterales</taxon>
        <taxon>Asteraceae</taxon>
        <taxon>Asteroideae</taxon>
        <taxon>Anthemideae</taxon>
        <taxon>Artemisiinae</taxon>
        <taxon>Artemisia</taxon>
    </lineage>
</organism>
<evidence type="ECO:0000256" key="2">
    <source>
        <dbReference type="ARBA" id="ARBA00022692"/>
    </source>
</evidence>
<dbReference type="GO" id="GO:0042721">
    <property type="term" value="C:TIM22 mitochondrial import inner membrane insertion complex"/>
    <property type="evidence" value="ECO:0007669"/>
    <property type="project" value="InterPro"/>
</dbReference>
<dbReference type="GO" id="GO:0045036">
    <property type="term" value="P:protein targeting to chloroplast"/>
    <property type="evidence" value="ECO:0007669"/>
    <property type="project" value="TreeGrafter"/>
</dbReference>
<evidence type="ECO:0000256" key="3">
    <source>
        <dbReference type="ARBA" id="ARBA00022989"/>
    </source>
</evidence>
<name>A0A2U1MEK4_ARTAN</name>
<dbReference type="InterPro" id="IPR039175">
    <property type="entry name" value="TIM22"/>
</dbReference>
<dbReference type="EMBL" id="PKPP01005574">
    <property type="protein sequence ID" value="PWA59622.1"/>
    <property type="molecule type" value="Genomic_DNA"/>
</dbReference>
<keyword evidence="3 5" id="KW-1133">Transmembrane helix</keyword>
<evidence type="ECO:0000256" key="5">
    <source>
        <dbReference type="SAM" id="Phobius"/>
    </source>
</evidence>
<dbReference type="PANTHER" id="PTHR14110:SF6">
    <property type="entry name" value="OS04G0405100 PROTEIN"/>
    <property type="match status" value="1"/>
</dbReference>
<dbReference type="GO" id="GO:0045039">
    <property type="term" value="P:protein insertion into mitochondrial inner membrane"/>
    <property type="evidence" value="ECO:0007669"/>
    <property type="project" value="InterPro"/>
</dbReference>
<evidence type="ECO:0000259" key="6">
    <source>
        <dbReference type="Pfam" id="PF00536"/>
    </source>
</evidence>
<dbReference type="GO" id="GO:0009706">
    <property type="term" value="C:chloroplast inner membrane"/>
    <property type="evidence" value="ECO:0007669"/>
    <property type="project" value="TreeGrafter"/>
</dbReference>
<evidence type="ECO:0000313" key="7">
    <source>
        <dbReference type="EMBL" id="PWA59622.1"/>
    </source>
</evidence>
<gene>
    <name evidence="7" type="ORF">CTI12_AA388970</name>
</gene>
<evidence type="ECO:0000256" key="4">
    <source>
        <dbReference type="ARBA" id="ARBA00023136"/>
    </source>
</evidence>
<dbReference type="Pfam" id="PF02466">
    <property type="entry name" value="Tim17"/>
    <property type="match status" value="2"/>
</dbReference>
<evidence type="ECO:0000256" key="1">
    <source>
        <dbReference type="ARBA" id="ARBA00004141"/>
    </source>
</evidence>